<keyword evidence="1" id="KW-0802">TPR repeat</keyword>
<gene>
    <name evidence="2" type="ORF">KP509_32G074400</name>
</gene>
<dbReference type="Gene3D" id="1.25.40.10">
    <property type="entry name" value="Tetratricopeptide repeat domain"/>
    <property type="match status" value="2"/>
</dbReference>
<proteinExistence type="predicted"/>
<accession>A0A8T2QV68</accession>
<evidence type="ECO:0000256" key="1">
    <source>
        <dbReference type="PROSITE-ProRule" id="PRU00339"/>
    </source>
</evidence>
<dbReference type="OrthoDB" id="428342at2759"/>
<dbReference type="InterPro" id="IPR011990">
    <property type="entry name" value="TPR-like_helical_dom_sf"/>
</dbReference>
<dbReference type="EMBL" id="CM035437">
    <property type="protein sequence ID" value="KAH7287787.1"/>
    <property type="molecule type" value="Genomic_DNA"/>
</dbReference>
<dbReference type="OMA" id="FYPELYG"/>
<dbReference type="SUPFAM" id="SSF48452">
    <property type="entry name" value="TPR-like"/>
    <property type="match status" value="1"/>
</dbReference>
<dbReference type="PROSITE" id="PS50005">
    <property type="entry name" value="TPR"/>
    <property type="match status" value="1"/>
</dbReference>
<feature type="repeat" description="TPR" evidence="1">
    <location>
        <begin position="317"/>
        <end position="350"/>
    </location>
</feature>
<name>A0A8T2QV68_CERRI</name>
<protein>
    <submittedName>
        <fullName evidence="2">Uncharacterized protein</fullName>
    </submittedName>
</protein>
<dbReference type="PANTHER" id="PTHR21581:SF6">
    <property type="entry name" value="TRAFFICKING PROTEIN PARTICLE COMPLEX SUBUNIT 12"/>
    <property type="match status" value="1"/>
</dbReference>
<reference evidence="2" key="1">
    <citation type="submission" date="2021-08" db="EMBL/GenBank/DDBJ databases">
        <title>WGS assembly of Ceratopteris richardii.</title>
        <authorList>
            <person name="Marchant D.B."/>
            <person name="Chen G."/>
            <person name="Jenkins J."/>
            <person name="Shu S."/>
            <person name="Leebens-Mack J."/>
            <person name="Grimwood J."/>
            <person name="Schmutz J."/>
            <person name="Soltis P."/>
            <person name="Soltis D."/>
            <person name="Chen Z.-H."/>
        </authorList>
    </citation>
    <scope>NUCLEOTIDE SEQUENCE</scope>
    <source>
        <strain evidence="2">Whitten #5841</strain>
        <tissue evidence="2">Leaf</tissue>
    </source>
</reference>
<dbReference type="Proteomes" id="UP000825935">
    <property type="component" value="Chromosome 32"/>
</dbReference>
<evidence type="ECO:0000313" key="3">
    <source>
        <dbReference type="Proteomes" id="UP000825935"/>
    </source>
</evidence>
<organism evidence="2 3">
    <name type="scientific">Ceratopteris richardii</name>
    <name type="common">Triangle waterfern</name>
    <dbReference type="NCBI Taxonomy" id="49495"/>
    <lineage>
        <taxon>Eukaryota</taxon>
        <taxon>Viridiplantae</taxon>
        <taxon>Streptophyta</taxon>
        <taxon>Embryophyta</taxon>
        <taxon>Tracheophyta</taxon>
        <taxon>Polypodiopsida</taxon>
        <taxon>Polypodiidae</taxon>
        <taxon>Polypodiales</taxon>
        <taxon>Pteridineae</taxon>
        <taxon>Pteridaceae</taxon>
        <taxon>Parkerioideae</taxon>
        <taxon>Ceratopteris</taxon>
    </lineage>
</organism>
<keyword evidence="3" id="KW-1185">Reference proteome</keyword>
<comment type="caution">
    <text evidence="2">The sequence shown here is derived from an EMBL/GenBank/DDBJ whole genome shotgun (WGS) entry which is preliminary data.</text>
</comment>
<sequence length="431" mass="49075">MAMEDPGVSLDTLCYNLSNLQVLARQGSWKALVDVIRQARNLSLPQYPHEQLIYHAFLVLSHMKLRSYADAALELEALDDFESPQYQYEHYPDLYPNRSGSMVPFVLRWLHAELPHYLNQPLVTIERLYSLYEHCQRRIDRLVASNVRYLKHAGDQTTDVTNTAVVNDEEEVKEGSVDCSLLNATTPDDGASTCVDSEFGGFVSGMNAALDDTEKLMEGQKSSASDARLKRWRMRKEFAINCILSHHINQRDFVVALKWFKELFKIHPSDPWLFSKLGYMQMQMGDFKGAKNTFSEVECIITKADVSNALQSSALKGLIRRNKGLEHVVLKQYSEAIKEFDAALLMNPVDIISANNKALCYMYNRDLMGSTKVLESILDKAPLIALNETLVLNLCSMYELAFVHNHQTKKNLSEWIQQIAPGDFDFSCTRL</sequence>
<dbReference type="AlphaFoldDB" id="A0A8T2QV68"/>
<dbReference type="InterPro" id="IPR019734">
    <property type="entry name" value="TPR_rpt"/>
</dbReference>
<evidence type="ECO:0000313" key="2">
    <source>
        <dbReference type="EMBL" id="KAH7287787.1"/>
    </source>
</evidence>
<dbReference type="PANTHER" id="PTHR21581">
    <property type="entry name" value="D-ALANYL-D-ALANINE CARBOXYPEPTIDASE"/>
    <property type="match status" value="1"/>
</dbReference>